<dbReference type="Proteomes" id="UP001234989">
    <property type="component" value="Chromosome 8"/>
</dbReference>
<protein>
    <submittedName>
        <fullName evidence="1">Uncharacterized protein</fullName>
    </submittedName>
</protein>
<keyword evidence="2" id="KW-1185">Reference proteome</keyword>
<dbReference type="PANTHER" id="PTHR43025">
    <property type="entry name" value="MONOGALACTOSYLDIACYLGLYCEROL SYNTHASE"/>
    <property type="match status" value="1"/>
</dbReference>
<dbReference type="InterPro" id="IPR050519">
    <property type="entry name" value="Glycosyltransf_28_UgtP"/>
</dbReference>
<organism evidence="1 2">
    <name type="scientific">Solanum verrucosum</name>
    <dbReference type="NCBI Taxonomy" id="315347"/>
    <lineage>
        <taxon>Eukaryota</taxon>
        <taxon>Viridiplantae</taxon>
        <taxon>Streptophyta</taxon>
        <taxon>Embryophyta</taxon>
        <taxon>Tracheophyta</taxon>
        <taxon>Spermatophyta</taxon>
        <taxon>Magnoliopsida</taxon>
        <taxon>eudicotyledons</taxon>
        <taxon>Gunneridae</taxon>
        <taxon>Pentapetalae</taxon>
        <taxon>asterids</taxon>
        <taxon>lamiids</taxon>
        <taxon>Solanales</taxon>
        <taxon>Solanaceae</taxon>
        <taxon>Solanoideae</taxon>
        <taxon>Solaneae</taxon>
        <taxon>Solanum</taxon>
    </lineage>
</organism>
<dbReference type="AlphaFoldDB" id="A0AAF0ZK12"/>
<dbReference type="EMBL" id="CP133619">
    <property type="protein sequence ID" value="WMV42211.1"/>
    <property type="molecule type" value="Genomic_DNA"/>
</dbReference>
<proteinExistence type="predicted"/>
<reference evidence="1" key="1">
    <citation type="submission" date="2023-08" db="EMBL/GenBank/DDBJ databases">
        <title>A de novo genome assembly of Solanum verrucosum Schlechtendal, a Mexican diploid species geographically isolated from the other diploid A-genome species in potato relatives.</title>
        <authorList>
            <person name="Hosaka K."/>
        </authorList>
    </citation>
    <scope>NUCLEOTIDE SEQUENCE</scope>
    <source>
        <tissue evidence="1">Young leaves</tissue>
    </source>
</reference>
<sequence>MMVKGFVTKLEECMGACDCIITKVSLLIAVIKLLPPVYFRKQIVKREDDIRLTSKYFSIHYFFLILWSFQEDGNVPHVIENGCGEFSKSPKEMAKIVGEWFGLRQDELKVMSLNASRQAKPNVVFKIVHDMHEPLRQRSCVSPA</sequence>
<evidence type="ECO:0000313" key="1">
    <source>
        <dbReference type="EMBL" id="WMV42211.1"/>
    </source>
</evidence>
<gene>
    <name evidence="1" type="ORF">MTR67_035596</name>
</gene>
<accession>A0AAF0ZK12</accession>
<name>A0AAF0ZK12_SOLVR</name>
<evidence type="ECO:0000313" key="2">
    <source>
        <dbReference type="Proteomes" id="UP001234989"/>
    </source>
</evidence>
<dbReference type="PANTHER" id="PTHR43025:SF3">
    <property type="entry name" value="MONOGALACTOSYLDIACYLGLYCEROL SYNTHASE 1, CHLOROPLASTIC"/>
    <property type="match status" value="1"/>
</dbReference>